<dbReference type="PANTHER" id="PTHR13475:SF3">
    <property type="entry name" value="NEUGRIN"/>
    <property type="match status" value="1"/>
</dbReference>
<dbReference type="Pfam" id="PF06413">
    <property type="entry name" value="Neugrin"/>
    <property type="match status" value="1"/>
</dbReference>
<dbReference type="GO" id="GO:0005739">
    <property type="term" value="C:mitochondrion"/>
    <property type="evidence" value="ECO:0007669"/>
    <property type="project" value="UniProtKB-SubCell"/>
</dbReference>
<evidence type="ECO:0000256" key="4">
    <source>
        <dbReference type="ARBA" id="ARBA00013566"/>
    </source>
</evidence>
<dbReference type="OrthoDB" id="5578174at2759"/>
<evidence type="ECO:0000256" key="5">
    <source>
        <dbReference type="ARBA" id="ARBA00022946"/>
    </source>
</evidence>
<protein>
    <recommendedName>
        <fullName evidence="4">Required for respiratory growth protein 9, mitochondrial</fullName>
    </recommendedName>
</protein>
<dbReference type="GeneID" id="43647361"/>
<keyword evidence="8" id="KW-1185">Reference proteome</keyword>
<dbReference type="GO" id="GO:0005634">
    <property type="term" value="C:nucleus"/>
    <property type="evidence" value="ECO:0007669"/>
    <property type="project" value="TreeGrafter"/>
</dbReference>
<comment type="similarity">
    <text evidence="3">Belongs to the RRG9 family.</text>
</comment>
<dbReference type="AlphaFoldDB" id="A0A5N6SB61"/>
<feature type="compositionally biased region" description="Basic residues" evidence="6">
    <location>
        <begin position="107"/>
        <end position="122"/>
    </location>
</feature>
<reference evidence="7 8" key="1">
    <citation type="submission" date="2019-04" db="EMBL/GenBank/DDBJ databases">
        <title>Friends and foes A comparative genomics study of 23 Aspergillus species from section Flavi.</title>
        <authorList>
            <consortium name="DOE Joint Genome Institute"/>
            <person name="Kjaerbolling I."/>
            <person name="Vesth T."/>
            <person name="Frisvad J.C."/>
            <person name="Nybo J.L."/>
            <person name="Theobald S."/>
            <person name="Kildgaard S."/>
            <person name="Isbrandt T."/>
            <person name="Kuo A."/>
            <person name="Sato A."/>
            <person name="Lyhne E.K."/>
            <person name="Kogle M.E."/>
            <person name="Wiebenga A."/>
            <person name="Kun R.S."/>
            <person name="Lubbers R.J."/>
            <person name="Makela M.R."/>
            <person name="Barry K."/>
            <person name="Chovatia M."/>
            <person name="Clum A."/>
            <person name="Daum C."/>
            <person name="Haridas S."/>
            <person name="He G."/>
            <person name="LaButti K."/>
            <person name="Lipzen A."/>
            <person name="Mondo S."/>
            <person name="Riley R."/>
            <person name="Salamov A."/>
            <person name="Simmons B.A."/>
            <person name="Magnuson J.K."/>
            <person name="Henrissat B."/>
            <person name="Mortensen U.H."/>
            <person name="Larsen T.O."/>
            <person name="Devries R.P."/>
            <person name="Grigoriev I.V."/>
            <person name="Machida M."/>
            <person name="Baker S.E."/>
            <person name="Andersen M.R."/>
        </authorList>
    </citation>
    <scope>NUCLEOTIDE SEQUENCE [LARGE SCALE GENOMIC DNA]</scope>
    <source>
        <strain evidence="7 8">CBS 117625</strain>
    </source>
</reference>
<evidence type="ECO:0000313" key="7">
    <source>
        <dbReference type="EMBL" id="KAE8131187.1"/>
    </source>
</evidence>
<dbReference type="RefSeq" id="XP_031907250.1">
    <property type="nucleotide sequence ID" value="XM_032063151.1"/>
</dbReference>
<gene>
    <name evidence="7" type="ORF">BDV38DRAFT_30953</name>
</gene>
<dbReference type="PANTHER" id="PTHR13475">
    <property type="entry name" value="NEUGRIN"/>
    <property type="match status" value="1"/>
</dbReference>
<evidence type="ECO:0000256" key="1">
    <source>
        <dbReference type="ARBA" id="ARBA00003548"/>
    </source>
</evidence>
<organism evidence="7 8">
    <name type="scientific">Aspergillus pseudotamarii</name>
    <dbReference type="NCBI Taxonomy" id="132259"/>
    <lineage>
        <taxon>Eukaryota</taxon>
        <taxon>Fungi</taxon>
        <taxon>Dikarya</taxon>
        <taxon>Ascomycota</taxon>
        <taxon>Pezizomycotina</taxon>
        <taxon>Eurotiomycetes</taxon>
        <taxon>Eurotiomycetidae</taxon>
        <taxon>Eurotiales</taxon>
        <taxon>Aspergillaceae</taxon>
        <taxon>Aspergillus</taxon>
        <taxon>Aspergillus subgen. Circumdati</taxon>
    </lineage>
</organism>
<comment type="subcellular location">
    <subcellularLocation>
        <location evidence="2">Mitochondrion</location>
    </subcellularLocation>
</comment>
<dbReference type="InterPro" id="IPR010487">
    <property type="entry name" value="NGRN/Rrg9"/>
</dbReference>
<proteinExistence type="inferred from homology"/>
<evidence type="ECO:0000256" key="3">
    <source>
        <dbReference type="ARBA" id="ARBA00010895"/>
    </source>
</evidence>
<comment type="function">
    <text evidence="1">Required for respiratory activity and maintenance and expression of the mitochondrial genome.</text>
</comment>
<dbReference type="EMBL" id="ML743672">
    <property type="protein sequence ID" value="KAE8131187.1"/>
    <property type="molecule type" value="Genomic_DNA"/>
</dbReference>
<evidence type="ECO:0000256" key="6">
    <source>
        <dbReference type="SAM" id="MobiDB-lite"/>
    </source>
</evidence>
<dbReference type="Proteomes" id="UP000325672">
    <property type="component" value="Unassembled WGS sequence"/>
</dbReference>
<feature type="region of interest" description="Disordered" evidence="6">
    <location>
        <begin position="62"/>
        <end position="173"/>
    </location>
</feature>
<name>A0A5N6SB61_ASPPS</name>
<sequence length="293" mass="32782">MAAFCASSARLALPTLLRNVYRSEFASELHSSRPVSLRQVSYSHHRFSNGRSFASLSRLLASQPGSHANSQPSSPPAITESSSEQLDAARDGSVGGAPAKDAADRRDRRHPNKPARKMKKAKFASSSSSSSSSSSQAEPDAAAVKSSRDKKHARSDRTSPDYKPKKKKEHWQVQKEALKKKFKDGWNPSKKLSPDALEGIRHLHAVAPDKFTTPVLAEQFQVSPEAIRRILRSKWRPSEAEMEDRRKRWEKRHDRIWSHLSELGLRPKTKRTEALDDSNILYGKGEKGNKPSE</sequence>
<accession>A0A5N6SB61</accession>
<evidence type="ECO:0000313" key="8">
    <source>
        <dbReference type="Proteomes" id="UP000325672"/>
    </source>
</evidence>
<evidence type="ECO:0000256" key="2">
    <source>
        <dbReference type="ARBA" id="ARBA00004173"/>
    </source>
</evidence>
<feature type="compositionally biased region" description="Low complexity" evidence="6">
    <location>
        <begin position="125"/>
        <end position="135"/>
    </location>
</feature>
<feature type="compositionally biased region" description="Polar residues" evidence="6">
    <location>
        <begin position="63"/>
        <end position="72"/>
    </location>
</feature>
<keyword evidence="5" id="KW-0809">Transit peptide</keyword>